<sequence length="182" mass="20474">MPQGQPLTHRPEEERGLFERFWVAIFGSSQESDDLPRSSTLYWRNARISLRSPEQISATVDRWHCYLHPRARRVFALEQIEAILAIIARSVNADEDPIAPGSEDCVLWHGDLSVNEQSQLQAAICVVNKDRSKTIGFANRLLTFLFADDESYDIVRALPPTQDALPMACGNQLCVCLAHVAL</sequence>
<keyword evidence="2" id="KW-1185">Reference proteome</keyword>
<proteinExistence type="predicted"/>
<evidence type="ECO:0000313" key="1">
    <source>
        <dbReference type="EMBL" id="OLP89516.1"/>
    </source>
</evidence>
<evidence type="ECO:0000313" key="2">
    <source>
        <dbReference type="Proteomes" id="UP000186817"/>
    </source>
</evidence>
<protein>
    <submittedName>
        <fullName evidence="1">Uncharacterized protein</fullName>
    </submittedName>
</protein>
<reference evidence="1 2" key="1">
    <citation type="submission" date="2016-02" db="EMBL/GenBank/DDBJ databases">
        <title>Genome analysis of coral dinoflagellate symbionts highlights evolutionary adaptations to a symbiotic lifestyle.</title>
        <authorList>
            <person name="Aranda M."/>
            <person name="Li Y."/>
            <person name="Liew Y.J."/>
            <person name="Baumgarten S."/>
            <person name="Simakov O."/>
            <person name="Wilson M."/>
            <person name="Piel J."/>
            <person name="Ashoor H."/>
            <person name="Bougouffa S."/>
            <person name="Bajic V.B."/>
            <person name="Ryu T."/>
            <person name="Ravasi T."/>
            <person name="Bayer T."/>
            <person name="Micklem G."/>
            <person name="Kim H."/>
            <person name="Bhak J."/>
            <person name="Lajeunesse T.C."/>
            <person name="Voolstra C.R."/>
        </authorList>
    </citation>
    <scope>NUCLEOTIDE SEQUENCE [LARGE SCALE GENOMIC DNA]</scope>
    <source>
        <strain evidence="1 2">CCMP2467</strain>
    </source>
</reference>
<dbReference type="AlphaFoldDB" id="A0A1Q9D2Y6"/>
<comment type="caution">
    <text evidence="1">The sequence shown here is derived from an EMBL/GenBank/DDBJ whole genome shotgun (WGS) entry which is preliminary data.</text>
</comment>
<gene>
    <name evidence="1" type="ORF">AK812_SmicGene29017</name>
</gene>
<dbReference type="EMBL" id="LSRX01000756">
    <property type="protein sequence ID" value="OLP89516.1"/>
    <property type="molecule type" value="Genomic_DNA"/>
</dbReference>
<organism evidence="1 2">
    <name type="scientific">Symbiodinium microadriaticum</name>
    <name type="common">Dinoflagellate</name>
    <name type="synonym">Zooxanthella microadriatica</name>
    <dbReference type="NCBI Taxonomy" id="2951"/>
    <lineage>
        <taxon>Eukaryota</taxon>
        <taxon>Sar</taxon>
        <taxon>Alveolata</taxon>
        <taxon>Dinophyceae</taxon>
        <taxon>Suessiales</taxon>
        <taxon>Symbiodiniaceae</taxon>
        <taxon>Symbiodinium</taxon>
    </lineage>
</organism>
<accession>A0A1Q9D2Y6</accession>
<dbReference type="Proteomes" id="UP000186817">
    <property type="component" value="Unassembled WGS sequence"/>
</dbReference>
<dbReference type="OrthoDB" id="331108at2759"/>
<name>A0A1Q9D2Y6_SYMMI</name>